<dbReference type="Proteomes" id="UP000295106">
    <property type="component" value="Unassembled WGS sequence"/>
</dbReference>
<gene>
    <name evidence="2" type="ORF">EV684_10988</name>
</gene>
<feature type="domain" description="YgjP-like metallopeptidase" evidence="1">
    <location>
        <begin position="27"/>
        <end position="234"/>
    </location>
</feature>
<dbReference type="Gene3D" id="3.30.2010.10">
    <property type="entry name" value="Metalloproteases ('zincins'), catalytic domain"/>
    <property type="match status" value="1"/>
</dbReference>
<dbReference type="InterPro" id="IPR002725">
    <property type="entry name" value="YgjP-like_metallopeptidase"/>
</dbReference>
<dbReference type="GeneID" id="99686024"/>
<dbReference type="PANTHER" id="PTHR30399">
    <property type="entry name" value="UNCHARACTERIZED PROTEIN YGJP"/>
    <property type="match status" value="1"/>
</dbReference>
<dbReference type="OrthoDB" id="9811177at2"/>
<sequence length="241" mass="27911">MQADAVPIIRKVKDIEYRLLPGTARQTTDIVIERDGCVTVRPPARMTPEQVDETVLSRRHWIYRNLAEWRDLNATRVLREWVNGESFLYLGSAYRLLLVMEQDAPLKLKDGRFCLLRSVVEQGGKTAAQDAFRDFYVARGLARLALRVEHFAPRVGVQPGPLQVKDLGYRWASSLPGGGLHFHWKCLMAPPKITDYIVVHELCHMHHRDHTDLFWNEVDKVMPDYRERKAWLRQRGAGMDL</sequence>
<protein>
    <recommendedName>
        <fullName evidence="1">YgjP-like metallopeptidase domain-containing protein</fullName>
    </recommendedName>
</protein>
<dbReference type="InterPro" id="IPR053136">
    <property type="entry name" value="UTP_pyrophosphatase-like"/>
</dbReference>
<dbReference type="PANTHER" id="PTHR30399:SF1">
    <property type="entry name" value="UTP PYROPHOSPHATASE"/>
    <property type="match status" value="1"/>
</dbReference>
<proteinExistence type="predicted"/>
<evidence type="ECO:0000313" key="3">
    <source>
        <dbReference type="Proteomes" id="UP000295106"/>
    </source>
</evidence>
<dbReference type="RefSeq" id="WP_132648047.1">
    <property type="nucleotide sequence ID" value="NZ_CP181386.1"/>
</dbReference>
<reference evidence="2 3" key="1">
    <citation type="submission" date="2019-03" db="EMBL/GenBank/DDBJ databases">
        <title>Genomic Encyclopedia of Type Strains, Phase IV (KMG-IV): sequencing the most valuable type-strain genomes for metagenomic binning, comparative biology and taxonomic classification.</title>
        <authorList>
            <person name="Goeker M."/>
        </authorList>
    </citation>
    <scope>NUCLEOTIDE SEQUENCE [LARGE SCALE GENOMIC DNA]</scope>
    <source>
        <strain evidence="2 3">DSM 1709</strain>
    </source>
</reference>
<organism evidence="2 3">
    <name type="scientific">Rubrivivax gelatinosus</name>
    <name type="common">Rhodocyclus gelatinosus</name>
    <name type="synonym">Rhodopseudomonas gelatinosa</name>
    <dbReference type="NCBI Taxonomy" id="28068"/>
    <lineage>
        <taxon>Bacteria</taxon>
        <taxon>Pseudomonadati</taxon>
        <taxon>Pseudomonadota</taxon>
        <taxon>Betaproteobacteria</taxon>
        <taxon>Burkholderiales</taxon>
        <taxon>Sphaerotilaceae</taxon>
        <taxon>Rubrivivax</taxon>
    </lineage>
</organism>
<dbReference type="CDD" id="cd07344">
    <property type="entry name" value="M48_yhfN_like"/>
    <property type="match status" value="1"/>
</dbReference>
<dbReference type="AlphaFoldDB" id="A0A4R2MQ18"/>
<evidence type="ECO:0000259" key="1">
    <source>
        <dbReference type="Pfam" id="PF01863"/>
    </source>
</evidence>
<name>A0A4R2MQ18_RUBGE</name>
<comment type="caution">
    <text evidence="2">The sequence shown here is derived from an EMBL/GenBank/DDBJ whole genome shotgun (WGS) entry which is preliminary data.</text>
</comment>
<evidence type="ECO:0000313" key="2">
    <source>
        <dbReference type="EMBL" id="TCP01453.1"/>
    </source>
</evidence>
<dbReference type="Pfam" id="PF01863">
    <property type="entry name" value="YgjP-like"/>
    <property type="match status" value="1"/>
</dbReference>
<dbReference type="EMBL" id="SLXD01000009">
    <property type="protein sequence ID" value="TCP01453.1"/>
    <property type="molecule type" value="Genomic_DNA"/>
</dbReference>
<accession>A0A4R2MQ18</accession>